<organism evidence="2 3">
    <name type="scientific">Scleropages formosus</name>
    <name type="common">Asian bonytongue</name>
    <name type="synonym">Osteoglossum formosum</name>
    <dbReference type="NCBI Taxonomy" id="113540"/>
    <lineage>
        <taxon>Eukaryota</taxon>
        <taxon>Metazoa</taxon>
        <taxon>Chordata</taxon>
        <taxon>Craniata</taxon>
        <taxon>Vertebrata</taxon>
        <taxon>Euteleostomi</taxon>
        <taxon>Actinopterygii</taxon>
        <taxon>Neopterygii</taxon>
        <taxon>Teleostei</taxon>
        <taxon>Osteoglossocephala</taxon>
        <taxon>Osteoglossomorpha</taxon>
        <taxon>Osteoglossiformes</taxon>
        <taxon>Osteoglossidae</taxon>
        <taxon>Scleropages</taxon>
    </lineage>
</organism>
<evidence type="ECO:0000256" key="1">
    <source>
        <dbReference type="SAM" id="Phobius"/>
    </source>
</evidence>
<dbReference type="Proteomes" id="UP000694397">
    <property type="component" value="Chromosome 1"/>
</dbReference>
<keyword evidence="1" id="KW-0812">Transmembrane</keyword>
<dbReference type="Ensembl" id="ENSSFOT00015067380.1">
    <property type="protein sequence ID" value="ENSSFOP00015055897.1"/>
    <property type="gene ID" value="ENSSFOG00015029292.1"/>
</dbReference>
<accession>A0A8C9TTM8</accession>
<reference evidence="2" key="2">
    <citation type="submission" date="2025-08" db="UniProtKB">
        <authorList>
            <consortium name="Ensembl"/>
        </authorList>
    </citation>
    <scope>IDENTIFICATION</scope>
</reference>
<reference evidence="2" key="3">
    <citation type="submission" date="2025-09" db="UniProtKB">
        <authorList>
            <consortium name="Ensembl"/>
        </authorList>
    </citation>
    <scope>IDENTIFICATION</scope>
</reference>
<name>A0A8C9TTM8_SCLFO</name>
<dbReference type="AlphaFoldDB" id="A0A8C9TTM8"/>
<protein>
    <submittedName>
        <fullName evidence="2">Uncharacterized protein</fullName>
    </submittedName>
</protein>
<evidence type="ECO:0000313" key="3">
    <source>
        <dbReference type="Proteomes" id="UP000694397"/>
    </source>
</evidence>
<sequence>LDGSWGYDRTSSSPWVQAGRRRRWLPNSFLLSIALFCILFILFYLFNLLGLRAVDPSEIIFMSVCKGPLTLATVC</sequence>
<proteinExistence type="predicted"/>
<reference evidence="2 3" key="1">
    <citation type="submission" date="2019-04" db="EMBL/GenBank/DDBJ databases">
        <authorList>
            <consortium name="Wellcome Sanger Institute Data Sharing"/>
        </authorList>
    </citation>
    <scope>NUCLEOTIDE SEQUENCE [LARGE SCALE GENOMIC DNA]</scope>
</reference>
<feature type="transmembrane region" description="Helical" evidence="1">
    <location>
        <begin position="29"/>
        <end position="46"/>
    </location>
</feature>
<keyword evidence="3" id="KW-1185">Reference proteome</keyword>
<evidence type="ECO:0000313" key="2">
    <source>
        <dbReference type="Ensembl" id="ENSSFOP00015055897.1"/>
    </source>
</evidence>
<keyword evidence="1" id="KW-0472">Membrane</keyword>
<keyword evidence="1" id="KW-1133">Transmembrane helix</keyword>